<dbReference type="RefSeq" id="WP_165032962.1">
    <property type="nucleotide sequence ID" value="NZ_JAAKZF010000058.1"/>
</dbReference>
<gene>
    <name evidence="2" type="ORF">G6N73_26470</name>
</gene>
<proteinExistence type="predicted"/>
<sequence length="103" mass="11410">MNLSAIMSANEAERQAAQGRIVDQLGRDPEAFGAMRGRTGMFASSTAKADRQRALNDVPALKDNLARYVRLRAEIGDLGIVEWSRERDRRRVDIPALSGARRA</sequence>
<dbReference type="EMBL" id="JAAKZF010000058">
    <property type="protein sequence ID" value="NGO54627.1"/>
    <property type="molecule type" value="Genomic_DNA"/>
</dbReference>
<dbReference type="Pfam" id="PF17841">
    <property type="entry name" value="Bep_C_terminal"/>
    <property type="match status" value="1"/>
</dbReference>
<name>A0A6G4WKL8_9HYPH</name>
<comment type="caution">
    <text evidence="2">The sequence shown here is derived from an EMBL/GenBank/DDBJ whole genome shotgun (WGS) entry which is preliminary data.</text>
</comment>
<keyword evidence="3" id="KW-1185">Reference proteome</keyword>
<evidence type="ECO:0000313" key="3">
    <source>
        <dbReference type="Proteomes" id="UP001642900"/>
    </source>
</evidence>
<protein>
    <submittedName>
        <fullName evidence="2">BID domain-containing protein</fullName>
    </submittedName>
</protein>
<dbReference type="AlphaFoldDB" id="A0A6G4WKL8"/>
<dbReference type="Proteomes" id="UP001642900">
    <property type="component" value="Unassembled WGS sequence"/>
</dbReference>
<accession>A0A6G4WKL8</accession>
<evidence type="ECO:0000313" key="2">
    <source>
        <dbReference type="EMBL" id="NGO54627.1"/>
    </source>
</evidence>
<dbReference type="InterPro" id="IPR041533">
    <property type="entry name" value="Bep_BID"/>
</dbReference>
<evidence type="ECO:0000259" key="1">
    <source>
        <dbReference type="Pfam" id="PF17841"/>
    </source>
</evidence>
<feature type="domain" description="Bartonella effector protein BID" evidence="1">
    <location>
        <begin position="14"/>
        <end position="70"/>
    </location>
</feature>
<reference evidence="2 3" key="1">
    <citation type="submission" date="2020-02" db="EMBL/GenBank/DDBJ databases">
        <title>Genome sequence of strain CCNWXJ40-4.</title>
        <authorList>
            <person name="Gao J."/>
            <person name="Sun J."/>
        </authorList>
    </citation>
    <scope>NUCLEOTIDE SEQUENCE [LARGE SCALE GENOMIC DNA]</scope>
    <source>
        <strain evidence="2 3">CCNWXJ 40-4</strain>
    </source>
</reference>
<organism evidence="2 3">
    <name type="scientific">Allomesorhizobium camelthorni</name>
    <dbReference type="NCBI Taxonomy" id="475069"/>
    <lineage>
        <taxon>Bacteria</taxon>
        <taxon>Pseudomonadati</taxon>
        <taxon>Pseudomonadota</taxon>
        <taxon>Alphaproteobacteria</taxon>
        <taxon>Hyphomicrobiales</taxon>
        <taxon>Phyllobacteriaceae</taxon>
        <taxon>Allomesorhizobium</taxon>
    </lineage>
</organism>